<accession>A0A166C3W0</accession>
<evidence type="ECO:0000313" key="1">
    <source>
        <dbReference type="EMBL" id="KZT37048.1"/>
    </source>
</evidence>
<dbReference type="SUPFAM" id="SSF52047">
    <property type="entry name" value="RNI-like"/>
    <property type="match status" value="1"/>
</dbReference>
<sequence length="526" mass="60644">MNTDAEFQPVSHMLENIQNLSNMVTSSEKTSYQQSQTFKCCILLLPEEIMSAIFLHSLRYGEKIYGPQRYTLMLVYALSFIGVDRFLTQTDGPSALCLRCRLWRLIALNTPQFWTRVHLGGPRRLQELYLQRSNPLPLDLTIPNGETVHAWSDITHRTDLLARARAIDITVPSRSIANPSLYPLTSTPLLDLEELTIRIPVRYTLHNYHFSNILEVLSARAELSPIISAISIIFWEHNVYVFPWDWSLMRLLDAISKFQSLTVLEFSHKMFRNTGTPWVLHGVVFPHVRMLKFDTVKADAARSCLDAASFPMLETLFLSTIPNFDPKSKVHNPFDTWAYDWPELNDPLAHLFPRNFDSLNITFSPTYHKFELGYFSDSSYETRAFSPRLIVRTSFPPEPQIHPVLLRAYTFICLERIKIIPHDHITSLVMKAHTKHPLKVKGFPEAVHFIALFKRMGNLTKIYVSGMDIRPLLKGFIEHPQLCRGLRVLLIEWSLIDHAMIQTLRALRPSIHNLELVFCQEAPPAV</sequence>
<dbReference type="AlphaFoldDB" id="A0A166C3W0"/>
<evidence type="ECO:0000313" key="2">
    <source>
        <dbReference type="Proteomes" id="UP000076798"/>
    </source>
</evidence>
<name>A0A166C3W0_9AGAM</name>
<reference evidence="1 2" key="1">
    <citation type="journal article" date="2016" name="Mol. Biol. Evol.">
        <title>Comparative Genomics of Early-Diverging Mushroom-Forming Fungi Provides Insights into the Origins of Lignocellulose Decay Capabilities.</title>
        <authorList>
            <person name="Nagy L.G."/>
            <person name="Riley R."/>
            <person name="Tritt A."/>
            <person name="Adam C."/>
            <person name="Daum C."/>
            <person name="Floudas D."/>
            <person name="Sun H."/>
            <person name="Yadav J.S."/>
            <person name="Pangilinan J."/>
            <person name="Larsson K.H."/>
            <person name="Matsuura K."/>
            <person name="Barry K."/>
            <person name="Labutti K."/>
            <person name="Kuo R."/>
            <person name="Ohm R.A."/>
            <person name="Bhattacharya S.S."/>
            <person name="Shirouzu T."/>
            <person name="Yoshinaga Y."/>
            <person name="Martin F.M."/>
            <person name="Grigoriev I.V."/>
            <person name="Hibbett D.S."/>
        </authorList>
    </citation>
    <scope>NUCLEOTIDE SEQUENCE [LARGE SCALE GENOMIC DNA]</scope>
    <source>
        <strain evidence="1 2">HHB10207 ss-3</strain>
    </source>
</reference>
<keyword evidence="2" id="KW-1185">Reference proteome</keyword>
<dbReference type="Proteomes" id="UP000076798">
    <property type="component" value="Unassembled WGS sequence"/>
</dbReference>
<organism evidence="1 2">
    <name type="scientific">Sistotremastrum suecicum HHB10207 ss-3</name>
    <dbReference type="NCBI Taxonomy" id="1314776"/>
    <lineage>
        <taxon>Eukaryota</taxon>
        <taxon>Fungi</taxon>
        <taxon>Dikarya</taxon>
        <taxon>Basidiomycota</taxon>
        <taxon>Agaricomycotina</taxon>
        <taxon>Agaricomycetes</taxon>
        <taxon>Sistotremastrales</taxon>
        <taxon>Sistotremastraceae</taxon>
        <taxon>Sistotremastrum</taxon>
    </lineage>
</organism>
<gene>
    <name evidence="1" type="ORF">SISSUDRAFT_1063139</name>
</gene>
<dbReference type="EMBL" id="KV428092">
    <property type="protein sequence ID" value="KZT37048.1"/>
    <property type="molecule type" value="Genomic_DNA"/>
</dbReference>
<dbReference type="OrthoDB" id="3043705at2759"/>
<protein>
    <submittedName>
        <fullName evidence="1">Uncharacterized protein</fullName>
    </submittedName>
</protein>
<proteinExistence type="predicted"/>